<dbReference type="PANTHER" id="PTHR46573">
    <property type="entry name" value="WD REPEAT, SAM AND U-BOX DOMAIN-CONTAINING PROTEIN 1"/>
    <property type="match status" value="1"/>
</dbReference>
<dbReference type="Gene3D" id="1.25.40.20">
    <property type="entry name" value="Ankyrin repeat-containing domain"/>
    <property type="match status" value="1"/>
</dbReference>
<evidence type="ECO:0000256" key="1">
    <source>
        <dbReference type="SAM" id="MobiDB-lite"/>
    </source>
</evidence>
<dbReference type="EMBL" id="CAJNOR010003187">
    <property type="protein sequence ID" value="CAF1387398.1"/>
    <property type="molecule type" value="Genomic_DNA"/>
</dbReference>
<organism evidence="4 5">
    <name type="scientific">Adineta ricciae</name>
    <name type="common">Rotifer</name>
    <dbReference type="NCBI Taxonomy" id="249248"/>
    <lineage>
        <taxon>Eukaryota</taxon>
        <taxon>Metazoa</taxon>
        <taxon>Spiralia</taxon>
        <taxon>Gnathifera</taxon>
        <taxon>Rotifera</taxon>
        <taxon>Eurotatoria</taxon>
        <taxon>Bdelloidea</taxon>
        <taxon>Adinetida</taxon>
        <taxon>Adinetidae</taxon>
        <taxon>Adineta</taxon>
    </lineage>
</organism>
<evidence type="ECO:0000313" key="4">
    <source>
        <dbReference type="EMBL" id="CAF1387398.1"/>
    </source>
</evidence>
<accession>A0A815K305</accession>
<dbReference type="InterPro" id="IPR052085">
    <property type="entry name" value="WD-SAM-U-box"/>
</dbReference>
<dbReference type="SMART" id="SM00504">
    <property type="entry name" value="Ubox"/>
    <property type="match status" value="1"/>
</dbReference>
<proteinExistence type="predicted"/>
<evidence type="ECO:0000313" key="3">
    <source>
        <dbReference type="EMBL" id="CAF1204354.1"/>
    </source>
</evidence>
<keyword evidence="5" id="KW-1185">Reference proteome</keyword>
<dbReference type="CDD" id="cd16655">
    <property type="entry name" value="RING-Ubox_WDSUB1-like"/>
    <property type="match status" value="1"/>
</dbReference>
<dbReference type="PANTHER" id="PTHR46573:SF1">
    <property type="entry name" value="WD REPEAT, SAM AND U-BOX DOMAIN-CONTAINING PROTEIN 1"/>
    <property type="match status" value="1"/>
</dbReference>
<dbReference type="PROSITE" id="PS51698">
    <property type="entry name" value="U_BOX"/>
    <property type="match status" value="1"/>
</dbReference>
<dbReference type="Proteomes" id="UP000663852">
    <property type="component" value="Unassembled WGS sequence"/>
</dbReference>
<dbReference type="SUPFAM" id="SSF57850">
    <property type="entry name" value="RING/U-box"/>
    <property type="match status" value="1"/>
</dbReference>
<dbReference type="AlphaFoldDB" id="A0A815K305"/>
<dbReference type="Gene3D" id="3.30.40.10">
    <property type="entry name" value="Zinc/RING finger domain, C3HC4 (zinc finger)"/>
    <property type="match status" value="1"/>
</dbReference>
<evidence type="ECO:0000259" key="2">
    <source>
        <dbReference type="PROSITE" id="PS51698"/>
    </source>
</evidence>
<feature type="region of interest" description="Disordered" evidence="1">
    <location>
        <begin position="218"/>
        <end position="244"/>
    </location>
</feature>
<feature type="domain" description="U-box" evidence="2">
    <location>
        <begin position="255"/>
        <end position="328"/>
    </location>
</feature>
<dbReference type="GO" id="GO:0016567">
    <property type="term" value="P:protein ubiquitination"/>
    <property type="evidence" value="ECO:0007669"/>
    <property type="project" value="InterPro"/>
</dbReference>
<evidence type="ECO:0000313" key="5">
    <source>
        <dbReference type="Proteomes" id="UP000663828"/>
    </source>
</evidence>
<dbReference type="OrthoDB" id="10064100at2759"/>
<dbReference type="Proteomes" id="UP000663828">
    <property type="component" value="Unassembled WGS sequence"/>
</dbReference>
<dbReference type="GO" id="GO:0004842">
    <property type="term" value="F:ubiquitin-protein transferase activity"/>
    <property type="evidence" value="ECO:0007669"/>
    <property type="project" value="InterPro"/>
</dbReference>
<reference evidence="4" key="1">
    <citation type="submission" date="2021-02" db="EMBL/GenBank/DDBJ databases">
        <authorList>
            <person name="Nowell W R."/>
        </authorList>
    </citation>
    <scope>NUCLEOTIDE SEQUENCE</scope>
</reference>
<dbReference type="Pfam" id="PF04564">
    <property type="entry name" value="U-box"/>
    <property type="match status" value="1"/>
</dbReference>
<dbReference type="SUPFAM" id="SSF48403">
    <property type="entry name" value="Ankyrin repeat"/>
    <property type="match status" value="1"/>
</dbReference>
<sequence>MTASASANEGPLSFEEVFDLVKRNEQAHYDLVYRTLLAKSEYLTSIPNYDGYSILHYLVIHGALNLFNQVIAIPNIRFILLTKSASKPNKDVLQLANENRLKSSNHRKLFQIIDRLVQMDKFAEYGKNNQINECKKMLELDRQLVNEKPPYRRYYLIHHLAYANNRQAFDELCQICQFDMTLLTSDMNTASEVAFERNHRDFARYLETLSPQMRAIREQHQKDKQKGKVSSKTTAEPAENDPGLEKQIVSTGGNNMLDCFTCPLTKEIFRDPVVLSDGFTYERTAIQQWLDLGNRRSPMTNIELTNVELVPNTVLKHLLNDIAEKQKK</sequence>
<gene>
    <name evidence="3" type="ORF">EDS130_LOCUS25550</name>
    <name evidence="4" type="ORF">XAT740_LOCUS33413</name>
</gene>
<comment type="caution">
    <text evidence="4">The sequence shown here is derived from an EMBL/GenBank/DDBJ whole genome shotgun (WGS) entry which is preliminary data.</text>
</comment>
<dbReference type="InterPro" id="IPR003613">
    <property type="entry name" value="Ubox_domain"/>
</dbReference>
<dbReference type="InterPro" id="IPR036770">
    <property type="entry name" value="Ankyrin_rpt-contain_sf"/>
</dbReference>
<dbReference type="EMBL" id="CAJNOJ010000150">
    <property type="protein sequence ID" value="CAF1204354.1"/>
    <property type="molecule type" value="Genomic_DNA"/>
</dbReference>
<name>A0A815K305_ADIRI</name>
<dbReference type="InterPro" id="IPR013083">
    <property type="entry name" value="Znf_RING/FYVE/PHD"/>
</dbReference>
<protein>
    <recommendedName>
        <fullName evidence="2">U-box domain-containing protein</fullName>
    </recommendedName>
</protein>